<feature type="region of interest" description="Disordered" evidence="1">
    <location>
        <begin position="425"/>
        <end position="486"/>
    </location>
</feature>
<evidence type="ECO:0000313" key="3">
    <source>
        <dbReference type="EMBL" id="SNS97668.1"/>
    </source>
</evidence>
<dbReference type="PANTHER" id="PTHR48228">
    <property type="entry name" value="SUCCINYL-COA--D-CITRAMALATE COA-TRANSFERASE"/>
    <property type="match status" value="1"/>
</dbReference>
<dbReference type="GO" id="GO:0016740">
    <property type="term" value="F:transferase activity"/>
    <property type="evidence" value="ECO:0007669"/>
    <property type="project" value="UniProtKB-KW"/>
</dbReference>
<dbReference type="SUPFAM" id="SSF89796">
    <property type="entry name" value="CoA-transferase family III (CaiB/BaiF)"/>
    <property type="match status" value="2"/>
</dbReference>
<dbReference type="InterPro" id="IPR050509">
    <property type="entry name" value="CoA-transferase_III"/>
</dbReference>
<dbReference type="Proteomes" id="UP000198386">
    <property type="component" value="Unassembled WGS sequence"/>
</dbReference>
<dbReference type="EMBL" id="FZOH01000012">
    <property type="protein sequence ID" value="SNS97668.1"/>
    <property type="molecule type" value="Genomic_DNA"/>
</dbReference>
<keyword evidence="3" id="KW-0808">Transferase</keyword>
<sequence>MLAEVWPLLTAAPLPAVAVTGATGLSGPLPVPDLAVGSVVAQLAAARLLDPVPGRLEVDATAVGLAFRSERHARVAGRPVAPGFAPLSRFWRTADGWLRLHGNVPTHRSAALRVLGEDVAEAALDWRAEELETAVVEAGGAAAAVRSPGRWAASEPGRAVAAVPLVDLRRTAAGPVRRPSPAGPRVLDLTRVIAGPVATRTLASHGADVLRVDSPHLPDDPGQLVDTGPGKRHVRLDLATPAGRRTVEDLLATADVVVQGYRPGALARFGLDPGALAERHPHLVVVSLSAWGTAGPWGARRGFDSLVQAATGIARICGTADEPGVLPAQALDHATGHLAAATVLAALARQREEGGGWHGALSLARTAHWLLAAPRRAEAAAGPVDPEPYLLSLPSADGPVTLVAPPGSPPWRAAAVFLDDDRPSWRPRGWPAAPVRPPGRGPGRGPGDGCPCAAGQFDPPRRRGRASPWEGGAGTSGGGAAMADQATAAGRGAQVADVRTARANGIEIAYETFGDRSGRPLVLVMGAGVQMLGWHEDLCRAFADRGFLVVRFDNRDVGLSTHVHDAVPDVAAAAAGDLSSAAYTLEDMADDVAGLLDALGLTAAHVVGVSLGGMVAQVLAVRHPDRVLSLTSAMAAPVLAVDWQAVAARRPPAGRDEHVAQVLQMFRLVGSPGYPGDEEWLADVAGRSYDRAHDPAGAVRQLLAVAASGDRTGTLRAIRVPTLVVHGEADPVVPVAGARATAEAVPGAELLVLPGMGHSLPRALWPTLVDAVVRTADRAGDATAP</sequence>
<evidence type="ECO:0000313" key="4">
    <source>
        <dbReference type="Proteomes" id="UP000198386"/>
    </source>
</evidence>
<gene>
    <name evidence="3" type="ORF">SAMN04488107_4516</name>
</gene>
<dbReference type="SUPFAM" id="SSF53474">
    <property type="entry name" value="alpha/beta-Hydrolases"/>
    <property type="match status" value="1"/>
</dbReference>
<feature type="domain" description="AB hydrolase-1" evidence="2">
    <location>
        <begin position="520"/>
        <end position="759"/>
    </location>
</feature>
<dbReference type="PANTHER" id="PTHR48228:SF4">
    <property type="entry name" value="BLR3030 PROTEIN"/>
    <property type="match status" value="1"/>
</dbReference>
<accession>A0A239IWS1</accession>
<organism evidence="3 4">
    <name type="scientific">Geodermatophilus saharensis</name>
    <dbReference type="NCBI Taxonomy" id="1137994"/>
    <lineage>
        <taxon>Bacteria</taxon>
        <taxon>Bacillati</taxon>
        <taxon>Actinomycetota</taxon>
        <taxon>Actinomycetes</taxon>
        <taxon>Geodermatophilales</taxon>
        <taxon>Geodermatophilaceae</taxon>
        <taxon>Geodermatophilus</taxon>
    </lineage>
</organism>
<dbReference type="Pfam" id="PF02515">
    <property type="entry name" value="CoA_transf_3"/>
    <property type="match status" value="1"/>
</dbReference>
<evidence type="ECO:0000259" key="2">
    <source>
        <dbReference type="Pfam" id="PF00561"/>
    </source>
</evidence>
<name>A0A239IWS1_9ACTN</name>
<keyword evidence="4" id="KW-1185">Reference proteome</keyword>
<dbReference type="AlphaFoldDB" id="A0A239IWS1"/>
<protein>
    <submittedName>
        <fullName evidence="3">Crotonobetainyl-CoA:carnitine CoA-transferase CaiB and related acyl-CoA transferases</fullName>
    </submittedName>
</protein>
<proteinExistence type="predicted"/>
<dbReference type="PRINTS" id="PR00111">
    <property type="entry name" value="ABHYDROLASE"/>
</dbReference>
<dbReference type="InterPro" id="IPR000073">
    <property type="entry name" value="AB_hydrolase_1"/>
</dbReference>
<dbReference type="Pfam" id="PF00561">
    <property type="entry name" value="Abhydrolase_1"/>
    <property type="match status" value="1"/>
</dbReference>
<feature type="compositionally biased region" description="Gly residues" evidence="1">
    <location>
        <begin position="471"/>
        <end position="480"/>
    </location>
</feature>
<dbReference type="InterPro" id="IPR029058">
    <property type="entry name" value="AB_hydrolase_fold"/>
</dbReference>
<evidence type="ECO:0000256" key="1">
    <source>
        <dbReference type="SAM" id="MobiDB-lite"/>
    </source>
</evidence>
<dbReference type="InterPro" id="IPR023606">
    <property type="entry name" value="CoA-Trfase_III_dom_1_sf"/>
</dbReference>
<dbReference type="Gene3D" id="3.40.50.10540">
    <property type="entry name" value="Crotonobetainyl-coa:carnitine coa-transferase, domain 1"/>
    <property type="match status" value="1"/>
</dbReference>
<dbReference type="Gene3D" id="3.40.50.1820">
    <property type="entry name" value="alpha/beta hydrolase"/>
    <property type="match status" value="1"/>
</dbReference>
<dbReference type="InterPro" id="IPR003673">
    <property type="entry name" value="CoA-Trfase_fam_III"/>
</dbReference>
<reference evidence="4" key="1">
    <citation type="submission" date="2017-06" db="EMBL/GenBank/DDBJ databases">
        <authorList>
            <person name="Varghese N."/>
            <person name="Submissions S."/>
        </authorList>
    </citation>
    <scope>NUCLEOTIDE SEQUENCE [LARGE SCALE GENOMIC DNA]</scope>
    <source>
        <strain evidence="4">DSM 45423</strain>
    </source>
</reference>